<reference evidence="5" key="1">
    <citation type="journal article" date="2011" name="J. Bacteriol.">
        <title>Genome sequences of eight morphologically diverse alphaproteobacteria.</title>
        <authorList>
            <consortium name="US DOE Joint Genome Institute"/>
            <person name="Brown P.J."/>
            <person name="Kysela D.T."/>
            <person name="Buechlein A."/>
            <person name="Hemmerich C."/>
            <person name="Brun Y.V."/>
        </authorList>
    </citation>
    <scope>NUCLEOTIDE SEQUENCE [LARGE SCALE GENOMIC DNA]</scope>
    <source>
        <strain evidence="5">ATCC 15264 / DSM 4735 / LMG 14903 / NBRC 16000 / CB 81</strain>
    </source>
</reference>
<keyword evidence="1" id="KW-0479">Metal-binding</keyword>
<accession>D9QKU9</accession>
<dbReference type="PANTHER" id="PTHR42970:SF1">
    <property type="entry name" value="PECTATE LYASE C-RELATED"/>
    <property type="match status" value="1"/>
</dbReference>
<dbReference type="OrthoDB" id="8737820at2"/>
<evidence type="ECO:0000256" key="3">
    <source>
        <dbReference type="SAM" id="SignalP"/>
    </source>
</evidence>
<dbReference type="RefSeq" id="WP_013269864.1">
    <property type="nucleotide sequence ID" value="NC_014375.1"/>
</dbReference>
<dbReference type="AlphaFoldDB" id="D9QKU9"/>
<dbReference type="EMBL" id="CP002102">
    <property type="protein sequence ID" value="ADL01763.1"/>
    <property type="molecule type" value="Genomic_DNA"/>
</dbReference>
<keyword evidence="4" id="KW-0456">Lyase</keyword>
<keyword evidence="2" id="KW-0325">Glycoprotein</keyword>
<dbReference type="Proteomes" id="UP000002696">
    <property type="component" value="Chromosome"/>
</dbReference>
<keyword evidence="5" id="KW-1185">Reference proteome</keyword>
<feature type="signal peptide" evidence="3">
    <location>
        <begin position="1"/>
        <end position="28"/>
    </location>
</feature>
<name>D9QKU9_BRESC</name>
<organism evidence="4 5">
    <name type="scientific">Brevundimonas subvibrioides (strain ATCC 15264 / DSM 4735 / LMG 14903 / NBRC 16000 / CB 81)</name>
    <name type="common">Caulobacter subvibrioides</name>
    <dbReference type="NCBI Taxonomy" id="633149"/>
    <lineage>
        <taxon>Bacteria</taxon>
        <taxon>Pseudomonadati</taxon>
        <taxon>Pseudomonadota</taxon>
        <taxon>Alphaproteobacteria</taxon>
        <taxon>Caulobacterales</taxon>
        <taxon>Caulobacteraceae</taxon>
        <taxon>Brevundimonas</taxon>
    </lineage>
</organism>
<evidence type="ECO:0000313" key="5">
    <source>
        <dbReference type="Proteomes" id="UP000002696"/>
    </source>
</evidence>
<protein>
    <submittedName>
        <fullName evidence="4">Pectate lyase/Amb allergen</fullName>
    </submittedName>
</protein>
<evidence type="ECO:0000313" key="4">
    <source>
        <dbReference type="EMBL" id="ADL01763.1"/>
    </source>
</evidence>
<dbReference type="GO" id="GO:0046872">
    <property type="term" value="F:metal ion binding"/>
    <property type="evidence" value="ECO:0007669"/>
    <property type="project" value="UniProtKB-KW"/>
</dbReference>
<dbReference type="InterPro" id="IPR012334">
    <property type="entry name" value="Pectin_lyas_fold"/>
</dbReference>
<dbReference type="InterPro" id="IPR052063">
    <property type="entry name" value="Polysaccharide_Lyase_1"/>
</dbReference>
<dbReference type="InParanoid" id="D9QKU9"/>
<dbReference type="HOGENOM" id="CLU_016764_2_0_5"/>
<dbReference type="PANTHER" id="PTHR42970">
    <property type="entry name" value="PECTATE LYASE C-RELATED"/>
    <property type="match status" value="1"/>
</dbReference>
<gene>
    <name evidence="4" type="ordered locus">Bresu_2454</name>
</gene>
<dbReference type="CAZy" id="PL1">
    <property type="family name" value="Polysaccharide Lyase Family 1"/>
</dbReference>
<sequence length="455" mass="47914">MMHILASRILSAGLGIAAVSGMAACAHARPSPLPEDAGVVAFPGAEGAGRVSLGGRGGIVVRVTNLDDSGPGSLRAAVETEGPRTVVFDIGGTIHLLTPLRIREPRLTLAGQTAPGGGITLRGQPLLISADDVVVRYIRSRLGDADRVETDAVTIDRGSRIILDHVSASWSVDETLSIGSRDRVIDAVTVQWSIIAESLNLSAHSKGDHGYGSLVRGNRGAHFTFHHNLWASHRARMPRPGNYLTPDVDPVGPRFEFTNNVFYNWGQGHAGYNSDRDPATVSTYAFVANAYRRGPDSTGAVIFEEESTAAHAWFDANSIGGVVPSDPWAPVTGDDTPGYRLAALPDWATPATETAEQAWASVLASAGASRVRDAVDTRVVAGVAAGTGRIINSQTDVGGWPDLAPGTPWIDTDGDGMPDDWEADHGHDARVADGAADRDGDGYTNLEDWLNSLAG</sequence>
<keyword evidence="3" id="KW-0732">Signal</keyword>
<dbReference type="GO" id="GO:0016829">
    <property type="term" value="F:lyase activity"/>
    <property type="evidence" value="ECO:0007669"/>
    <property type="project" value="UniProtKB-KW"/>
</dbReference>
<dbReference type="InterPro" id="IPR011050">
    <property type="entry name" value="Pectin_lyase_fold/virulence"/>
</dbReference>
<dbReference type="Gene3D" id="2.160.20.10">
    <property type="entry name" value="Single-stranded right-handed beta-helix, Pectin lyase-like"/>
    <property type="match status" value="1"/>
</dbReference>
<dbReference type="BioCyc" id="BSUB633149:G1GM8-2456-MONOMER"/>
<evidence type="ECO:0000256" key="1">
    <source>
        <dbReference type="ARBA" id="ARBA00022723"/>
    </source>
</evidence>
<dbReference type="eggNOG" id="COG3866">
    <property type="taxonomic scope" value="Bacteria"/>
</dbReference>
<evidence type="ECO:0000256" key="2">
    <source>
        <dbReference type="ARBA" id="ARBA00023180"/>
    </source>
</evidence>
<dbReference type="SUPFAM" id="SSF51126">
    <property type="entry name" value="Pectin lyase-like"/>
    <property type="match status" value="1"/>
</dbReference>
<dbReference type="KEGG" id="bsb:Bresu_2454"/>
<dbReference type="STRING" id="633149.Bresu_2454"/>
<proteinExistence type="predicted"/>
<feature type="chain" id="PRO_5003127087" evidence="3">
    <location>
        <begin position="29"/>
        <end position="455"/>
    </location>
</feature>